<dbReference type="GO" id="GO:0010308">
    <property type="term" value="F:acireductone dioxygenase (Ni2+-requiring) activity"/>
    <property type="evidence" value="ECO:0007669"/>
    <property type="project" value="UniProtKB-UniRule"/>
</dbReference>
<keyword evidence="5 10" id="KW-0223">Dioxygenase</keyword>
<feature type="binding site" evidence="10">
    <location>
        <position position="94"/>
    </location>
    <ligand>
        <name>Fe(2+)</name>
        <dbReference type="ChEBI" id="CHEBI:29033"/>
        <note>for iron-dependent acireductone dioxygenase activity</note>
    </ligand>
</feature>
<dbReference type="FunFam" id="2.60.120.10:FF:000099">
    <property type="entry name" value="1,2-dihydroxy-3-keto-5-methylthiopentene dioxygenase"/>
    <property type="match status" value="1"/>
</dbReference>
<evidence type="ECO:0000256" key="2">
    <source>
        <dbReference type="ARBA" id="ARBA00022596"/>
    </source>
</evidence>
<evidence type="ECO:0000313" key="11">
    <source>
        <dbReference type="EMBL" id="KAH7373855.1"/>
    </source>
</evidence>
<accession>A0A8T2SZR5</accession>
<comment type="subcellular location">
    <subcellularLocation>
        <location evidence="10">Cytoplasm</location>
    </subcellularLocation>
    <subcellularLocation>
        <location evidence="10">Nucleus</location>
    </subcellularLocation>
</comment>
<comment type="cofactor">
    <cofactor evidence="10">
        <name>Fe(2+)</name>
        <dbReference type="ChEBI" id="CHEBI:29033"/>
    </cofactor>
    <cofactor evidence="10">
        <name>Ni(2+)</name>
        <dbReference type="ChEBI" id="CHEBI:49786"/>
    </cofactor>
    <text evidence="10">Binds either 1 Fe or Ni cation per monomer. Iron-binding promotes an acireductone dioxygenase reaction producing 2-keto-4-methylthiobutyrate, while nickel-binding promotes an acireductone dioxygenase reaction producing 3-(methylsulfanyl)propanoate.</text>
</comment>
<dbReference type="EC" id="1.13.11.53" evidence="10"/>
<dbReference type="EMBL" id="CM035422">
    <property type="protein sequence ID" value="KAH7373855.1"/>
    <property type="molecule type" value="Genomic_DNA"/>
</dbReference>
<feature type="binding site" evidence="10">
    <location>
        <position position="100"/>
    </location>
    <ligand>
        <name>Fe(2+)</name>
        <dbReference type="ChEBI" id="CHEBI:29033"/>
        <note>for iron-dependent acireductone dioxygenase activity</note>
    </ligand>
</feature>
<dbReference type="InterPro" id="IPR004313">
    <property type="entry name" value="ARD"/>
</dbReference>
<reference evidence="11" key="1">
    <citation type="submission" date="2021-08" db="EMBL/GenBank/DDBJ databases">
        <title>WGS assembly of Ceratopteris richardii.</title>
        <authorList>
            <person name="Marchant D.B."/>
            <person name="Chen G."/>
            <person name="Jenkins J."/>
            <person name="Shu S."/>
            <person name="Leebens-Mack J."/>
            <person name="Grimwood J."/>
            <person name="Schmutz J."/>
            <person name="Soltis P."/>
            <person name="Soltis D."/>
            <person name="Chen Z.-H."/>
        </authorList>
    </citation>
    <scope>NUCLEOTIDE SEQUENCE</scope>
    <source>
        <strain evidence="11">Whitten #5841</strain>
        <tissue evidence="11">Leaf</tissue>
    </source>
</reference>
<dbReference type="PANTHER" id="PTHR23418">
    <property type="entry name" value="ACIREDUCTONE DIOXYGENASE"/>
    <property type="match status" value="1"/>
</dbReference>
<dbReference type="Gene3D" id="2.60.120.10">
    <property type="entry name" value="Jelly Rolls"/>
    <property type="match status" value="1"/>
</dbReference>
<gene>
    <name evidence="11" type="ORF">KP509_17G077600</name>
</gene>
<feature type="binding site" evidence="10">
    <location>
        <position position="139"/>
    </location>
    <ligand>
        <name>Fe(2+)</name>
        <dbReference type="ChEBI" id="CHEBI:29033"/>
        <note>for iron-dependent acireductone dioxygenase activity</note>
    </ligand>
</feature>
<evidence type="ECO:0000256" key="3">
    <source>
        <dbReference type="ARBA" id="ARBA00022605"/>
    </source>
</evidence>
<comment type="catalytic activity">
    <reaction evidence="10">
        <text>1,2-dihydroxy-5-(methylsulfanyl)pent-1-en-3-one + O2 = 4-methylsulfanyl-2-oxobutanoate + formate + 2 H(+)</text>
        <dbReference type="Rhea" id="RHEA:24504"/>
        <dbReference type="ChEBI" id="CHEBI:15378"/>
        <dbReference type="ChEBI" id="CHEBI:15379"/>
        <dbReference type="ChEBI" id="CHEBI:15740"/>
        <dbReference type="ChEBI" id="CHEBI:16723"/>
        <dbReference type="ChEBI" id="CHEBI:49252"/>
        <dbReference type="EC" id="1.13.11.54"/>
    </reaction>
</comment>
<dbReference type="CDD" id="cd02232">
    <property type="entry name" value="cupin_ARD"/>
    <property type="match status" value="1"/>
</dbReference>
<comment type="caution">
    <text evidence="11">The sequence shown here is derived from an EMBL/GenBank/DDBJ whole genome shotgun (WGS) entry which is preliminary data.</text>
</comment>
<keyword evidence="1 10" id="KW-0963">Cytoplasm</keyword>
<keyword evidence="6 10" id="KW-0560">Oxidoreductase</keyword>
<dbReference type="Pfam" id="PF03079">
    <property type="entry name" value="ARD"/>
    <property type="match status" value="1"/>
</dbReference>
<evidence type="ECO:0000256" key="5">
    <source>
        <dbReference type="ARBA" id="ARBA00022964"/>
    </source>
</evidence>
<feature type="binding site" evidence="10">
    <location>
        <position position="100"/>
    </location>
    <ligand>
        <name>Ni(2+)</name>
        <dbReference type="ChEBI" id="CHEBI:49786"/>
        <note>for nickel-dependent acireductone dioxygenase activity</note>
    </ligand>
</feature>
<comment type="similarity">
    <text evidence="10">Belongs to the acireductone dioxygenase (ARD) family.</text>
</comment>
<evidence type="ECO:0000256" key="6">
    <source>
        <dbReference type="ARBA" id="ARBA00023002"/>
    </source>
</evidence>
<keyword evidence="9 10" id="KW-0539">Nucleus</keyword>
<evidence type="ECO:0000256" key="10">
    <source>
        <dbReference type="HAMAP-Rule" id="MF_03154"/>
    </source>
</evidence>
<dbReference type="InterPro" id="IPR011051">
    <property type="entry name" value="RmlC_Cupin_sf"/>
</dbReference>
<sequence length="239" mass="27158">MAAELQSLVAWEFNPSDEDQRTDHKYTPNRPVPSRCLEELGVLRWKIDVQNTESNPALEEIKQMRGYKFWETVTVAPGKLENYEAKLAQFFTEHLHPYDESRLILEGSGYWDIRGINGDWIRFHVEKGDLIVLPPGMYHRFTLDKQNYIKALLLYTEVPTRVDVMSPEGDKLEVRKDYVNKFLNKLGCPGPTLSSASSNITEESFSSRSSDLGYDSEITAKLPALSLQDDSALAIPTVG</sequence>
<feature type="binding site" evidence="10">
    <location>
        <position position="139"/>
    </location>
    <ligand>
        <name>Ni(2+)</name>
        <dbReference type="ChEBI" id="CHEBI:49786"/>
        <note>for nickel-dependent acireductone dioxygenase activity</note>
    </ligand>
</feature>
<dbReference type="SUPFAM" id="SSF51182">
    <property type="entry name" value="RmlC-like cupins"/>
    <property type="match status" value="1"/>
</dbReference>
<comment type="function">
    <text evidence="10">Catalyzes 2 different reactions between oxygen and the acireductone 1,2-dihydroxy-3-keto-5-methylthiopentene (DHK-MTPene) depending upon the metal bound in the active site. Fe-containing acireductone dioxygenase (Fe-ARD) produces formate and 2-keto-4-methylthiobutyrate (KMTB), the alpha-ketoacid precursor of methionine in the methionine recycle pathway. Ni-containing acireductone dioxygenase (Ni-ARD) produces methylthiopropionate, carbon monoxide and formate, and does not lie on the methionine recycle pathway.</text>
</comment>
<comment type="pathway">
    <text evidence="10">Amino-acid biosynthesis; L-methionine biosynthesis via salvage pathway; L-methionine from S-methyl-5-thio-alpha-D-ribose 1-phosphate: step 5/6.</text>
</comment>
<dbReference type="OrthoDB" id="1867259at2759"/>
<feature type="binding site" evidence="10">
    <location>
        <position position="94"/>
    </location>
    <ligand>
        <name>Ni(2+)</name>
        <dbReference type="ChEBI" id="CHEBI:49786"/>
        <note>for nickel-dependent acireductone dioxygenase activity</note>
    </ligand>
</feature>
<dbReference type="InterPro" id="IPR014710">
    <property type="entry name" value="RmlC-like_jellyroll"/>
</dbReference>
<evidence type="ECO:0000256" key="8">
    <source>
        <dbReference type="ARBA" id="ARBA00023167"/>
    </source>
</evidence>
<dbReference type="AlphaFoldDB" id="A0A8T2SZR5"/>
<proteinExistence type="inferred from homology"/>
<dbReference type="Proteomes" id="UP000825935">
    <property type="component" value="Chromosome 17"/>
</dbReference>
<keyword evidence="8 10" id="KW-0486">Methionine biosynthesis</keyword>
<organism evidence="11 12">
    <name type="scientific">Ceratopteris richardii</name>
    <name type="common">Triangle waterfern</name>
    <dbReference type="NCBI Taxonomy" id="49495"/>
    <lineage>
        <taxon>Eukaryota</taxon>
        <taxon>Viridiplantae</taxon>
        <taxon>Streptophyta</taxon>
        <taxon>Embryophyta</taxon>
        <taxon>Tracheophyta</taxon>
        <taxon>Polypodiopsida</taxon>
        <taxon>Polypodiidae</taxon>
        <taxon>Polypodiales</taxon>
        <taxon>Pteridineae</taxon>
        <taxon>Pteridaceae</taxon>
        <taxon>Parkerioideae</taxon>
        <taxon>Ceratopteris</taxon>
    </lineage>
</organism>
<keyword evidence="12" id="KW-1185">Reference proteome</keyword>
<feature type="binding site" evidence="10">
    <location>
        <position position="96"/>
    </location>
    <ligand>
        <name>Fe(2+)</name>
        <dbReference type="ChEBI" id="CHEBI:29033"/>
        <note>for iron-dependent acireductone dioxygenase activity</note>
    </ligand>
</feature>
<evidence type="ECO:0000256" key="9">
    <source>
        <dbReference type="ARBA" id="ARBA00023242"/>
    </source>
</evidence>
<dbReference type="GO" id="GO:0016151">
    <property type="term" value="F:nickel cation binding"/>
    <property type="evidence" value="ECO:0007669"/>
    <property type="project" value="UniProtKB-UniRule"/>
</dbReference>
<keyword evidence="3 10" id="KW-0028">Amino-acid biosynthesis</keyword>
<name>A0A8T2SZR5_CERRI</name>
<feature type="binding site" evidence="10">
    <location>
        <position position="96"/>
    </location>
    <ligand>
        <name>Ni(2+)</name>
        <dbReference type="ChEBI" id="CHEBI:49786"/>
        <note>for nickel-dependent acireductone dioxygenase activity</note>
    </ligand>
</feature>
<dbReference type="GO" id="GO:0010309">
    <property type="term" value="F:acireductone dioxygenase [iron(II)-requiring] activity"/>
    <property type="evidence" value="ECO:0007669"/>
    <property type="project" value="UniProtKB-UniRule"/>
</dbReference>
<evidence type="ECO:0000256" key="4">
    <source>
        <dbReference type="ARBA" id="ARBA00022723"/>
    </source>
</evidence>
<protein>
    <recommendedName>
        <fullName evidence="10">Acireductone dioxygenase</fullName>
    </recommendedName>
    <alternativeName>
        <fullName evidence="10">Acireductone dioxygenase (Fe(2+)-requiring)</fullName>
        <shortName evidence="10">ARD'</shortName>
        <shortName evidence="10">Fe-ARD</shortName>
        <ecNumber evidence="10">1.13.11.54</ecNumber>
    </alternativeName>
    <alternativeName>
        <fullName evidence="10">Acireductone dioxygenase (Ni(2+)-requiring)</fullName>
        <shortName evidence="10">ARD</shortName>
        <shortName evidence="10">Ni-ARD</shortName>
        <ecNumber evidence="10">1.13.11.53</ecNumber>
    </alternativeName>
</protein>
<dbReference type="OMA" id="EWIRIHI"/>
<comment type="catalytic activity">
    <reaction evidence="10">
        <text>1,2-dihydroxy-5-(methylsulfanyl)pent-1-en-3-one + O2 = 3-(methylsulfanyl)propanoate + CO + formate + 2 H(+)</text>
        <dbReference type="Rhea" id="RHEA:14161"/>
        <dbReference type="ChEBI" id="CHEBI:15378"/>
        <dbReference type="ChEBI" id="CHEBI:15379"/>
        <dbReference type="ChEBI" id="CHEBI:15740"/>
        <dbReference type="ChEBI" id="CHEBI:17245"/>
        <dbReference type="ChEBI" id="CHEBI:49016"/>
        <dbReference type="ChEBI" id="CHEBI:49252"/>
        <dbReference type="EC" id="1.13.11.53"/>
    </reaction>
</comment>
<dbReference type="GO" id="GO:0019509">
    <property type="term" value="P:L-methionine salvage from methylthioadenosine"/>
    <property type="evidence" value="ECO:0007669"/>
    <property type="project" value="UniProtKB-UniRule"/>
</dbReference>
<dbReference type="PANTHER" id="PTHR23418:SF16">
    <property type="entry name" value="ACIREDUCTONE DIOXYGENASE"/>
    <property type="match status" value="1"/>
</dbReference>
<dbReference type="HAMAP" id="MF_03154">
    <property type="entry name" value="Salvage_MtnD_euk"/>
    <property type="match status" value="1"/>
</dbReference>
<dbReference type="InterPro" id="IPR027496">
    <property type="entry name" value="ARD_euk"/>
</dbReference>
<evidence type="ECO:0000256" key="1">
    <source>
        <dbReference type="ARBA" id="ARBA00022490"/>
    </source>
</evidence>
<keyword evidence="2 10" id="KW-0533">Nickel</keyword>
<keyword evidence="7 10" id="KW-0408">Iron</keyword>
<dbReference type="GO" id="GO:0005737">
    <property type="term" value="C:cytoplasm"/>
    <property type="evidence" value="ECO:0007669"/>
    <property type="project" value="UniProtKB-SubCell"/>
</dbReference>
<evidence type="ECO:0000313" key="12">
    <source>
        <dbReference type="Proteomes" id="UP000825935"/>
    </source>
</evidence>
<keyword evidence="4 10" id="KW-0479">Metal-binding</keyword>
<dbReference type="GO" id="GO:0005634">
    <property type="term" value="C:nucleus"/>
    <property type="evidence" value="ECO:0007669"/>
    <property type="project" value="UniProtKB-SubCell"/>
</dbReference>
<dbReference type="EC" id="1.13.11.54" evidence="10"/>
<dbReference type="GO" id="GO:0005506">
    <property type="term" value="F:iron ion binding"/>
    <property type="evidence" value="ECO:0007669"/>
    <property type="project" value="UniProtKB-UniRule"/>
</dbReference>
<evidence type="ECO:0000256" key="7">
    <source>
        <dbReference type="ARBA" id="ARBA00023004"/>
    </source>
</evidence>